<keyword evidence="3" id="KW-1185">Reference proteome</keyword>
<name>A0A7Y9DL89_9ACTN</name>
<feature type="transmembrane region" description="Helical" evidence="1">
    <location>
        <begin position="19"/>
        <end position="39"/>
    </location>
</feature>
<evidence type="ECO:0000256" key="1">
    <source>
        <dbReference type="SAM" id="Phobius"/>
    </source>
</evidence>
<evidence type="ECO:0000313" key="3">
    <source>
        <dbReference type="Proteomes" id="UP000521922"/>
    </source>
</evidence>
<keyword evidence="1" id="KW-0812">Transmembrane</keyword>
<organism evidence="2 3">
    <name type="scientific">Kineococcus aurantiacus</name>
    <dbReference type="NCBI Taxonomy" id="37633"/>
    <lineage>
        <taxon>Bacteria</taxon>
        <taxon>Bacillati</taxon>
        <taxon>Actinomycetota</taxon>
        <taxon>Actinomycetes</taxon>
        <taxon>Kineosporiales</taxon>
        <taxon>Kineosporiaceae</taxon>
        <taxon>Kineococcus</taxon>
    </lineage>
</organism>
<dbReference type="RefSeq" id="WP_179751699.1">
    <property type="nucleotide sequence ID" value="NZ_BAAAGN010000034.1"/>
</dbReference>
<protein>
    <submittedName>
        <fullName evidence="2">Uncharacterized protein</fullName>
    </submittedName>
</protein>
<sequence>MIDCAGVPSRLRPTRRLRVLTTLIAGGCLVLFAVFEAWWPAIVAARVFGSLGALPVEETREDAGV</sequence>
<dbReference type="EMBL" id="JACCBB010000001">
    <property type="protein sequence ID" value="NYD22606.1"/>
    <property type="molecule type" value="Genomic_DNA"/>
</dbReference>
<proteinExistence type="predicted"/>
<evidence type="ECO:0000313" key="2">
    <source>
        <dbReference type="EMBL" id="NYD22606.1"/>
    </source>
</evidence>
<keyword evidence="1" id="KW-1133">Transmembrane helix</keyword>
<dbReference type="AlphaFoldDB" id="A0A7Y9DL89"/>
<accession>A0A7Y9DL89</accession>
<keyword evidence="1" id="KW-0472">Membrane</keyword>
<gene>
    <name evidence="2" type="ORF">BJ968_002146</name>
</gene>
<comment type="caution">
    <text evidence="2">The sequence shown here is derived from an EMBL/GenBank/DDBJ whole genome shotgun (WGS) entry which is preliminary data.</text>
</comment>
<reference evidence="2 3" key="1">
    <citation type="submission" date="2020-07" db="EMBL/GenBank/DDBJ databases">
        <title>Sequencing the genomes of 1000 actinobacteria strains.</title>
        <authorList>
            <person name="Klenk H.-P."/>
        </authorList>
    </citation>
    <scope>NUCLEOTIDE SEQUENCE [LARGE SCALE GENOMIC DNA]</scope>
    <source>
        <strain evidence="2 3">DSM 7487</strain>
    </source>
</reference>
<dbReference type="Proteomes" id="UP000521922">
    <property type="component" value="Unassembled WGS sequence"/>
</dbReference>